<dbReference type="AlphaFoldDB" id="A0A022W7I2"/>
<name>A0A022W7I2_TRIRU</name>
<sequence length="175" mass="20136">MAGRAKQLPLELINACSNLFQSHIKAIVEGKNPHVTFPFKGIKLPRGTKEHCPFTDLEEVRNSVTIQFLGTPHGNITAHLFNDGTLKTSTMMHQENNRRREQEAGLLVEENKFPHLNQTPLRTQAYNRKMARIRNARDNSTWSIMKKQLEKATAEEEYNRFLQEQAEQRAKAAKK</sequence>
<reference evidence="2" key="1">
    <citation type="submission" date="2014-02" db="EMBL/GenBank/DDBJ databases">
        <title>The Genome Sequence of Trichophyton rubrum (morphotype fischeri) CBS 288.86.</title>
        <authorList>
            <consortium name="The Broad Institute Genomics Platform"/>
            <person name="Cuomo C.A."/>
            <person name="White T.C."/>
            <person name="Graser Y."/>
            <person name="Martinez-Rossi N."/>
            <person name="Heitman J."/>
            <person name="Young S.K."/>
            <person name="Zeng Q."/>
            <person name="Gargeya S."/>
            <person name="Abouelleil A."/>
            <person name="Alvarado L."/>
            <person name="Chapman S.B."/>
            <person name="Gainer-Dewar J."/>
            <person name="Goldberg J."/>
            <person name="Griggs A."/>
            <person name="Gujja S."/>
            <person name="Hansen M."/>
            <person name="Howarth C."/>
            <person name="Imamovic A."/>
            <person name="Larimer J."/>
            <person name="Martinez D."/>
            <person name="Murphy C."/>
            <person name="Pearson M.D."/>
            <person name="Persinoti G."/>
            <person name="Poon T."/>
            <person name="Priest M."/>
            <person name="Roberts A.D."/>
            <person name="Saif S."/>
            <person name="Shea T.D."/>
            <person name="Sykes S.N."/>
            <person name="Wortman J."/>
            <person name="Nusbaum C."/>
            <person name="Birren B."/>
        </authorList>
    </citation>
    <scope>NUCLEOTIDE SEQUENCE [LARGE SCALE GENOMIC DNA]</scope>
    <source>
        <strain evidence="2">CBS 288.86</strain>
    </source>
</reference>
<dbReference type="EMBL" id="KK207790">
    <property type="protein sequence ID" value="EZF54390.1"/>
    <property type="molecule type" value="Genomic_DNA"/>
</dbReference>
<proteinExistence type="predicted"/>
<protein>
    <submittedName>
        <fullName evidence="2">Uncharacterized protein</fullName>
    </submittedName>
</protein>
<accession>A0A022W7I2</accession>
<evidence type="ECO:0000256" key="1">
    <source>
        <dbReference type="SAM" id="Coils"/>
    </source>
</evidence>
<feature type="coiled-coil region" evidence="1">
    <location>
        <begin position="144"/>
        <end position="171"/>
    </location>
</feature>
<gene>
    <name evidence="2" type="ORF">H103_02846</name>
</gene>
<keyword evidence="1" id="KW-0175">Coiled coil</keyword>
<dbReference type="HOGENOM" id="CLU_1495825_0_0_1"/>
<organism evidence="2">
    <name type="scientific">Trichophyton rubrum CBS 288.86</name>
    <dbReference type="NCBI Taxonomy" id="1215330"/>
    <lineage>
        <taxon>Eukaryota</taxon>
        <taxon>Fungi</taxon>
        <taxon>Dikarya</taxon>
        <taxon>Ascomycota</taxon>
        <taxon>Pezizomycotina</taxon>
        <taxon>Eurotiomycetes</taxon>
        <taxon>Eurotiomycetidae</taxon>
        <taxon>Onygenales</taxon>
        <taxon>Arthrodermataceae</taxon>
        <taxon>Trichophyton</taxon>
    </lineage>
</organism>
<dbReference type="Proteomes" id="UP000023758">
    <property type="component" value="Unassembled WGS sequence"/>
</dbReference>
<dbReference type="OrthoDB" id="4203691at2759"/>
<evidence type="ECO:0000313" key="2">
    <source>
        <dbReference type="EMBL" id="EZF54390.1"/>
    </source>
</evidence>